<organism evidence="1 2">
    <name type="scientific">Plakobranchus ocellatus</name>
    <dbReference type="NCBI Taxonomy" id="259542"/>
    <lineage>
        <taxon>Eukaryota</taxon>
        <taxon>Metazoa</taxon>
        <taxon>Spiralia</taxon>
        <taxon>Lophotrochozoa</taxon>
        <taxon>Mollusca</taxon>
        <taxon>Gastropoda</taxon>
        <taxon>Heterobranchia</taxon>
        <taxon>Euthyneura</taxon>
        <taxon>Panpulmonata</taxon>
        <taxon>Sacoglossa</taxon>
        <taxon>Placobranchoidea</taxon>
        <taxon>Plakobranchidae</taxon>
        <taxon>Plakobranchus</taxon>
    </lineage>
</organism>
<evidence type="ECO:0000313" key="2">
    <source>
        <dbReference type="Proteomes" id="UP000735302"/>
    </source>
</evidence>
<dbReference type="EMBL" id="BLXT01000975">
    <property type="protein sequence ID" value="GFN81909.1"/>
    <property type="molecule type" value="Genomic_DNA"/>
</dbReference>
<dbReference type="Proteomes" id="UP000735302">
    <property type="component" value="Unassembled WGS sequence"/>
</dbReference>
<proteinExistence type="predicted"/>
<reference evidence="1 2" key="1">
    <citation type="journal article" date="2021" name="Elife">
        <title>Chloroplast acquisition without the gene transfer in kleptoplastic sea slugs, Plakobranchus ocellatus.</title>
        <authorList>
            <person name="Maeda T."/>
            <person name="Takahashi S."/>
            <person name="Yoshida T."/>
            <person name="Shimamura S."/>
            <person name="Takaki Y."/>
            <person name="Nagai Y."/>
            <person name="Toyoda A."/>
            <person name="Suzuki Y."/>
            <person name="Arimoto A."/>
            <person name="Ishii H."/>
            <person name="Satoh N."/>
            <person name="Nishiyama T."/>
            <person name="Hasebe M."/>
            <person name="Maruyama T."/>
            <person name="Minagawa J."/>
            <person name="Obokata J."/>
            <person name="Shigenobu S."/>
        </authorList>
    </citation>
    <scope>NUCLEOTIDE SEQUENCE [LARGE SCALE GENOMIC DNA]</scope>
</reference>
<dbReference type="GO" id="GO:0003676">
    <property type="term" value="F:nucleic acid binding"/>
    <property type="evidence" value="ECO:0007669"/>
    <property type="project" value="InterPro"/>
</dbReference>
<protein>
    <submittedName>
        <fullName evidence="1">Transposable element tc1 transposase</fullName>
    </submittedName>
</protein>
<gene>
    <name evidence="1" type="ORF">PoB_000841500</name>
</gene>
<evidence type="ECO:0000313" key="1">
    <source>
        <dbReference type="EMBL" id="GFN81909.1"/>
    </source>
</evidence>
<name>A0AAV3YHC4_9GAST</name>
<comment type="caution">
    <text evidence="1">The sequence shown here is derived from an EMBL/GenBank/DDBJ whole genome shotgun (WGS) entry which is preliminary data.</text>
</comment>
<accession>A0AAV3YHC4</accession>
<keyword evidence="2" id="KW-1185">Reference proteome</keyword>
<sequence length="157" mass="17937">MTVWSGITINHRTAIVEMGPTTYIVTILQPHVAPFMQNHLGYILRQDNDPAHRARETQAYIAGRQIGVIHPWLTESFNMKPIKHLGHSRPSHPRDESCYSELRSINSKPNQRLERQTHQIFNIVNLMSCRCQTVIAAGSGYTLILPNFQPLPEMLLD</sequence>
<dbReference type="Gene3D" id="3.30.420.10">
    <property type="entry name" value="Ribonuclease H-like superfamily/Ribonuclease H"/>
    <property type="match status" value="1"/>
</dbReference>
<dbReference type="InterPro" id="IPR036397">
    <property type="entry name" value="RNaseH_sf"/>
</dbReference>
<dbReference type="AlphaFoldDB" id="A0AAV3YHC4"/>